<keyword evidence="4 9" id="KW-0812">Transmembrane</keyword>
<evidence type="ECO:0000256" key="5">
    <source>
        <dbReference type="ARBA" id="ARBA00022847"/>
    </source>
</evidence>
<reference evidence="10 11" key="1">
    <citation type="submission" date="2013-05" db="EMBL/GenBank/DDBJ databases">
        <title>Draft genome of the parasitic nematode Anyclostoma ceylanicum.</title>
        <authorList>
            <person name="Mitreva M."/>
        </authorList>
    </citation>
    <scope>NUCLEOTIDE SEQUENCE [LARGE SCALE GENOMIC DNA]</scope>
</reference>
<name>A0A0D6M5V2_9BILA</name>
<dbReference type="Pfam" id="PF00375">
    <property type="entry name" value="SDF"/>
    <property type="match status" value="1"/>
</dbReference>
<dbReference type="AlphaFoldDB" id="A0A0D6M5V2"/>
<dbReference type="Proteomes" id="UP000054495">
    <property type="component" value="Unassembled WGS sequence"/>
</dbReference>
<evidence type="ECO:0000256" key="1">
    <source>
        <dbReference type="ARBA" id="ARBA00004141"/>
    </source>
</evidence>
<evidence type="ECO:0000313" key="10">
    <source>
        <dbReference type="EMBL" id="EPB77781.1"/>
    </source>
</evidence>
<evidence type="ECO:0000256" key="8">
    <source>
        <dbReference type="ARBA" id="ARBA00023180"/>
    </source>
</evidence>
<keyword evidence="8" id="KW-0325">Glycoprotein</keyword>
<comment type="subcellular location">
    <subcellularLocation>
        <location evidence="1 9">Membrane</location>
        <topology evidence="1 9">Multi-pass membrane protein</topology>
    </subcellularLocation>
</comment>
<dbReference type="SUPFAM" id="SSF118215">
    <property type="entry name" value="Proton glutamate symport protein"/>
    <property type="match status" value="1"/>
</dbReference>
<comment type="caution">
    <text evidence="9">Lacks conserved residue(s) required for the propagation of feature annotation.</text>
</comment>
<evidence type="ECO:0000256" key="7">
    <source>
        <dbReference type="ARBA" id="ARBA00023136"/>
    </source>
</evidence>
<keyword evidence="5 9" id="KW-0769">Symport</keyword>
<keyword evidence="11" id="KW-1185">Reference proteome</keyword>
<evidence type="ECO:0000256" key="9">
    <source>
        <dbReference type="RuleBase" id="RU361216"/>
    </source>
</evidence>
<protein>
    <recommendedName>
        <fullName evidence="9">Amino acid transporter</fullName>
    </recommendedName>
</protein>
<dbReference type="PROSITE" id="PS00713">
    <property type="entry name" value="NA_DICARBOXYL_SYMP_1"/>
    <property type="match status" value="1"/>
</dbReference>
<dbReference type="InterPro" id="IPR001991">
    <property type="entry name" value="Na-dicarboxylate_symporter"/>
</dbReference>
<gene>
    <name evidence="10" type="ORF">ANCCEY_03134</name>
</gene>
<evidence type="ECO:0000256" key="2">
    <source>
        <dbReference type="ARBA" id="ARBA00006148"/>
    </source>
</evidence>
<dbReference type="InterPro" id="IPR050746">
    <property type="entry name" value="DAACS"/>
</dbReference>
<sequence length="87" mass="9508">MFRSFVRKNLLFVAIGFSVVVGVGMGLAGRSLSLSSDTVSLLQFPGEIFMRLLKLMILPLVVSSLISGGESLVQKVNTFLYLLETVR</sequence>
<feature type="transmembrane region" description="Helical" evidence="9">
    <location>
        <begin position="52"/>
        <end position="73"/>
    </location>
</feature>
<dbReference type="GO" id="GO:0005313">
    <property type="term" value="F:L-glutamate transmembrane transporter activity"/>
    <property type="evidence" value="ECO:0007669"/>
    <property type="project" value="TreeGrafter"/>
</dbReference>
<keyword evidence="3 9" id="KW-0813">Transport</keyword>
<evidence type="ECO:0000256" key="4">
    <source>
        <dbReference type="ARBA" id="ARBA00022692"/>
    </source>
</evidence>
<keyword evidence="6 9" id="KW-1133">Transmembrane helix</keyword>
<dbReference type="PANTHER" id="PTHR11958:SF111">
    <property type="entry name" value="AMINO ACID TRANSPORTER"/>
    <property type="match status" value="1"/>
</dbReference>
<dbReference type="InterPro" id="IPR018107">
    <property type="entry name" value="Na-dicarboxylate_symporter_CS"/>
</dbReference>
<dbReference type="InterPro" id="IPR036458">
    <property type="entry name" value="Na:dicarbo_symporter_sf"/>
</dbReference>
<accession>A0A0D6M5V2</accession>
<organism evidence="10 11">
    <name type="scientific">Ancylostoma ceylanicum</name>
    <dbReference type="NCBI Taxonomy" id="53326"/>
    <lineage>
        <taxon>Eukaryota</taxon>
        <taxon>Metazoa</taxon>
        <taxon>Ecdysozoa</taxon>
        <taxon>Nematoda</taxon>
        <taxon>Chromadorea</taxon>
        <taxon>Rhabditida</taxon>
        <taxon>Rhabditina</taxon>
        <taxon>Rhabditomorpha</taxon>
        <taxon>Strongyloidea</taxon>
        <taxon>Ancylostomatidae</taxon>
        <taxon>Ancylostomatinae</taxon>
        <taxon>Ancylostoma</taxon>
    </lineage>
</organism>
<dbReference type="GO" id="GO:0005886">
    <property type="term" value="C:plasma membrane"/>
    <property type="evidence" value="ECO:0007669"/>
    <property type="project" value="TreeGrafter"/>
</dbReference>
<comment type="similarity">
    <text evidence="2 9">Belongs to the dicarboxylate/amino acid:cation symporter (DAACS) (TC 2.A.23) family.</text>
</comment>
<dbReference type="Gene3D" id="1.10.3860.10">
    <property type="entry name" value="Sodium:dicarboxylate symporter"/>
    <property type="match status" value="1"/>
</dbReference>
<dbReference type="PRINTS" id="PR00173">
    <property type="entry name" value="EDTRNSPORT"/>
</dbReference>
<evidence type="ECO:0000256" key="3">
    <source>
        <dbReference type="ARBA" id="ARBA00022448"/>
    </source>
</evidence>
<evidence type="ECO:0000313" key="11">
    <source>
        <dbReference type="Proteomes" id="UP000054495"/>
    </source>
</evidence>
<dbReference type="EMBL" id="KE124828">
    <property type="protein sequence ID" value="EPB77781.1"/>
    <property type="molecule type" value="Genomic_DNA"/>
</dbReference>
<keyword evidence="7 9" id="KW-0472">Membrane</keyword>
<dbReference type="GO" id="GO:0015501">
    <property type="term" value="F:glutamate:sodium symporter activity"/>
    <property type="evidence" value="ECO:0007669"/>
    <property type="project" value="TreeGrafter"/>
</dbReference>
<dbReference type="GO" id="GO:0015175">
    <property type="term" value="F:neutral L-amino acid transmembrane transporter activity"/>
    <property type="evidence" value="ECO:0007669"/>
    <property type="project" value="TreeGrafter"/>
</dbReference>
<dbReference type="PANTHER" id="PTHR11958">
    <property type="entry name" value="SODIUM/DICARBOXYLATE SYMPORTER-RELATED"/>
    <property type="match status" value="1"/>
</dbReference>
<proteinExistence type="inferred from homology"/>
<evidence type="ECO:0000256" key="6">
    <source>
        <dbReference type="ARBA" id="ARBA00022989"/>
    </source>
</evidence>